<protein>
    <submittedName>
        <fullName evidence="1">RpoE, DNA-directed RNA polymerase specialized sigma subunit, sigma24-like protein</fullName>
    </submittedName>
</protein>
<proteinExistence type="predicted"/>
<reference evidence="1" key="1">
    <citation type="journal article" date="2014" name="Genome Announc.">
        <title>Draft Genome Sequence of Lactobacillus oryzae Strain SG293T.</title>
        <authorList>
            <person name="Tanizawa Y."/>
            <person name="Fujisawa T."/>
            <person name="Mochizuki T."/>
            <person name="Kaminuma E."/>
            <person name="Nakamura Y."/>
            <person name="Tohno M."/>
        </authorList>
    </citation>
    <scope>NUCLEOTIDE SEQUENCE [LARGE SCALE GENOMIC DNA]</scope>
    <source>
        <strain evidence="1">SG293</strain>
    </source>
</reference>
<dbReference type="Proteomes" id="UP000028700">
    <property type="component" value="Unassembled WGS sequence"/>
</dbReference>
<keyword evidence="1" id="KW-0804">Transcription</keyword>
<dbReference type="InterPro" id="IPR013325">
    <property type="entry name" value="RNA_pol_sigma_r2"/>
</dbReference>
<dbReference type="STRING" id="1291743.LOSG293_410030"/>
<dbReference type="InterPro" id="IPR013324">
    <property type="entry name" value="RNA_pol_sigma_r3/r4-like"/>
</dbReference>
<dbReference type="SUPFAM" id="SSF88946">
    <property type="entry name" value="Sigma2 domain of RNA polymerase sigma factors"/>
    <property type="match status" value="1"/>
</dbReference>
<dbReference type="GO" id="GO:0003700">
    <property type="term" value="F:DNA-binding transcription factor activity"/>
    <property type="evidence" value="ECO:0007669"/>
    <property type="project" value="InterPro"/>
</dbReference>
<keyword evidence="1" id="KW-0240">DNA-directed RNA polymerase</keyword>
<dbReference type="GO" id="GO:0006352">
    <property type="term" value="P:DNA-templated transcription initiation"/>
    <property type="evidence" value="ECO:0007669"/>
    <property type="project" value="InterPro"/>
</dbReference>
<comment type="caution">
    <text evidence="1">The sequence shown here is derived from an EMBL/GenBank/DDBJ whole genome shotgun (WGS) entry which is preliminary data.</text>
</comment>
<sequence length="177" mass="21246">MDKNRIAYEFLMTGDHDKIIYGALKKLSILKGDDRFDDFVQEAWLFFPELYDRFPGNPEAEQKRALAYFYNALYRRFLNILRYQKYRQASPEEVADILEQDFSQSQIEQQRQAEQLYVQDQLDAVYAKVGRCERHYLEDALVHQLTPTEIARKRGVSRQTVYGWRRSVRYHLSDFQK</sequence>
<dbReference type="GO" id="GO:0000428">
    <property type="term" value="C:DNA-directed RNA polymerase complex"/>
    <property type="evidence" value="ECO:0007669"/>
    <property type="project" value="UniProtKB-KW"/>
</dbReference>
<dbReference type="InterPro" id="IPR014284">
    <property type="entry name" value="RNA_pol_sigma-70_dom"/>
</dbReference>
<evidence type="ECO:0000313" key="1">
    <source>
        <dbReference type="EMBL" id="GAK48603.1"/>
    </source>
</evidence>
<keyword evidence="2" id="KW-1185">Reference proteome</keyword>
<dbReference type="EMBL" id="BBJM01000041">
    <property type="protein sequence ID" value="GAK48603.1"/>
    <property type="molecule type" value="Genomic_DNA"/>
</dbReference>
<organism evidence="1 2">
    <name type="scientific">Secundilactobacillus oryzae JCM 18671</name>
    <dbReference type="NCBI Taxonomy" id="1291743"/>
    <lineage>
        <taxon>Bacteria</taxon>
        <taxon>Bacillati</taxon>
        <taxon>Bacillota</taxon>
        <taxon>Bacilli</taxon>
        <taxon>Lactobacillales</taxon>
        <taxon>Lactobacillaceae</taxon>
        <taxon>Secundilactobacillus</taxon>
    </lineage>
</organism>
<name>A0A081BKN5_9LACO</name>
<dbReference type="SUPFAM" id="SSF88659">
    <property type="entry name" value="Sigma3 and sigma4 domains of RNA polymerase sigma factors"/>
    <property type="match status" value="1"/>
</dbReference>
<dbReference type="NCBIfam" id="TIGR02937">
    <property type="entry name" value="sigma70-ECF"/>
    <property type="match status" value="1"/>
</dbReference>
<dbReference type="OrthoDB" id="2248780at2"/>
<dbReference type="AlphaFoldDB" id="A0A081BKN5"/>
<accession>A0A081BKN5</accession>
<dbReference type="eggNOG" id="COG1595">
    <property type="taxonomic scope" value="Bacteria"/>
</dbReference>
<gene>
    <name evidence="1" type="ORF">LOSG293_410030</name>
</gene>
<dbReference type="RefSeq" id="WP_034529430.1">
    <property type="nucleotide sequence ID" value="NZ_BBJM01000041.1"/>
</dbReference>
<evidence type="ECO:0000313" key="2">
    <source>
        <dbReference type="Proteomes" id="UP000028700"/>
    </source>
</evidence>